<gene>
    <name evidence="1" type="ORF">A3K52_01695</name>
</gene>
<dbReference type="Gene3D" id="3.40.720.10">
    <property type="entry name" value="Alkaline Phosphatase, subunit A"/>
    <property type="match status" value="1"/>
</dbReference>
<accession>A0A1F7L033</accession>
<dbReference type="AlphaFoldDB" id="A0A1F7L033"/>
<sequence>MRKTLFFLILKVFGLSKSTVPAHKKGLIIILIDGLSHNILRQAIRKKYCSFIKGLLTKNYHLHDYYCPPPASTAATEAELFFGESNNIPGFAWFDRTLMRFIRGNRGEVIDLFENIIPKKTNLLEGGTCIFGVYNAGATQYSLSGKELTMRSPFHILKKMQYVLIIFLNPVRFFYILYLILKSFLQSFLTLIKMGSLKLSVSLLKDSFSRIFLGNIGSYIGEIEILRETPILFIDFVLYDEFAHEYGVDNRTSFSSLRLIDWYCKSLYKATKKTKRHYDVIIMSDHGQTPSKPINTPRNITFEQMFSLALDDKSRNITCSYMNASIKLGKDVYLVPAGSSMQVYFSERLQKPYILDEISKLYPALISKLLNMKEVGWVLVRVDHEKRVLFGKHGNVEFVNGKIVTTTGKPFAQLHQFHVNERIIQSLAHYSTFQNNGDIVLFGDVDHNGTLFAFEEHKGTHGGFYGEMTKPFIITDIKQVAEKLEKNSDMATVFEMIRSSYQ</sequence>
<dbReference type="EMBL" id="MGBR01000001">
    <property type="protein sequence ID" value="OGK73489.1"/>
    <property type="molecule type" value="Genomic_DNA"/>
</dbReference>
<proteinExistence type="predicted"/>
<evidence type="ECO:0000313" key="2">
    <source>
        <dbReference type="Proteomes" id="UP000177050"/>
    </source>
</evidence>
<dbReference type="InterPro" id="IPR017850">
    <property type="entry name" value="Alkaline_phosphatase_core_sf"/>
</dbReference>
<organism evidence="1 2">
    <name type="scientific">Candidatus Roizmanbacteria bacterium RIFOXYD1_FULL_38_12</name>
    <dbReference type="NCBI Taxonomy" id="1802093"/>
    <lineage>
        <taxon>Bacteria</taxon>
        <taxon>Candidatus Roizmaniibacteriota</taxon>
    </lineage>
</organism>
<dbReference type="InterPro" id="IPR002591">
    <property type="entry name" value="Phosphodiest/P_Trfase"/>
</dbReference>
<dbReference type="Proteomes" id="UP000177050">
    <property type="component" value="Unassembled WGS sequence"/>
</dbReference>
<dbReference type="Pfam" id="PF01663">
    <property type="entry name" value="Phosphodiest"/>
    <property type="match status" value="1"/>
</dbReference>
<reference evidence="1 2" key="1">
    <citation type="journal article" date="2016" name="Nat. Commun.">
        <title>Thousands of microbial genomes shed light on interconnected biogeochemical processes in an aquifer system.</title>
        <authorList>
            <person name="Anantharaman K."/>
            <person name="Brown C.T."/>
            <person name="Hug L.A."/>
            <person name="Sharon I."/>
            <person name="Castelle C.J."/>
            <person name="Probst A.J."/>
            <person name="Thomas B.C."/>
            <person name="Singh A."/>
            <person name="Wilkins M.J."/>
            <person name="Karaoz U."/>
            <person name="Brodie E.L."/>
            <person name="Williams K.H."/>
            <person name="Hubbard S.S."/>
            <person name="Banfield J.F."/>
        </authorList>
    </citation>
    <scope>NUCLEOTIDE SEQUENCE [LARGE SCALE GENOMIC DNA]</scope>
</reference>
<evidence type="ECO:0000313" key="1">
    <source>
        <dbReference type="EMBL" id="OGK73489.1"/>
    </source>
</evidence>
<protein>
    <recommendedName>
        <fullName evidence="3">Phosphodiesterase</fullName>
    </recommendedName>
</protein>
<evidence type="ECO:0008006" key="3">
    <source>
        <dbReference type="Google" id="ProtNLM"/>
    </source>
</evidence>
<comment type="caution">
    <text evidence="1">The sequence shown here is derived from an EMBL/GenBank/DDBJ whole genome shotgun (WGS) entry which is preliminary data.</text>
</comment>
<dbReference type="SUPFAM" id="SSF53649">
    <property type="entry name" value="Alkaline phosphatase-like"/>
    <property type="match status" value="1"/>
</dbReference>
<name>A0A1F7L033_9BACT</name>